<dbReference type="SUPFAM" id="SSF47413">
    <property type="entry name" value="lambda repressor-like DNA-binding domains"/>
    <property type="match status" value="1"/>
</dbReference>
<keyword evidence="1" id="KW-0238">DNA-binding</keyword>
<dbReference type="Gene3D" id="1.10.260.40">
    <property type="entry name" value="lambda repressor-like DNA-binding domains"/>
    <property type="match status" value="1"/>
</dbReference>
<reference evidence="3 4" key="1">
    <citation type="submission" date="2019-03" db="EMBL/GenBank/DDBJ databases">
        <title>Whole genome sequence of a novel Rubrobacter taiwanensis strain, isolated from Yellowstone National Park.</title>
        <authorList>
            <person name="Freed S."/>
            <person name="Ramaley R.F."/>
            <person name="Kyndt J.A."/>
        </authorList>
    </citation>
    <scope>NUCLEOTIDE SEQUENCE [LARGE SCALE GENOMIC DNA]</scope>
    <source>
        <strain evidence="3 4">Yellowstone</strain>
    </source>
</reference>
<dbReference type="GO" id="GO:0005829">
    <property type="term" value="C:cytosol"/>
    <property type="evidence" value="ECO:0007669"/>
    <property type="project" value="TreeGrafter"/>
</dbReference>
<dbReference type="PROSITE" id="PS50943">
    <property type="entry name" value="HTH_CROC1"/>
    <property type="match status" value="1"/>
</dbReference>
<comment type="caution">
    <text evidence="3">The sequence shown here is derived from an EMBL/GenBank/DDBJ whole genome shotgun (WGS) entry which is preliminary data.</text>
</comment>
<evidence type="ECO:0000259" key="2">
    <source>
        <dbReference type="PROSITE" id="PS50943"/>
    </source>
</evidence>
<keyword evidence="4" id="KW-1185">Reference proteome</keyword>
<dbReference type="AlphaFoldDB" id="A0A4R1BI91"/>
<gene>
    <name evidence="3" type="ORF">E0L93_09475</name>
</gene>
<dbReference type="GO" id="GO:0003700">
    <property type="term" value="F:DNA-binding transcription factor activity"/>
    <property type="evidence" value="ECO:0007669"/>
    <property type="project" value="TreeGrafter"/>
</dbReference>
<dbReference type="PANTHER" id="PTHR46797:SF1">
    <property type="entry name" value="METHYLPHOSPHONATE SYNTHASE"/>
    <property type="match status" value="1"/>
</dbReference>
<dbReference type="InterPro" id="IPR050807">
    <property type="entry name" value="TransReg_Diox_bact_type"/>
</dbReference>
<dbReference type="InterPro" id="IPR010982">
    <property type="entry name" value="Lambda_DNA-bd_dom_sf"/>
</dbReference>
<organism evidence="3 4">
    <name type="scientific">Rubrobacter taiwanensis</name>
    <dbReference type="NCBI Taxonomy" id="185139"/>
    <lineage>
        <taxon>Bacteria</taxon>
        <taxon>Bacillati</taxon>
        <taxon>Actinomycetota</taxon>
        <taxon>Rubrobacteria</taxon>
        <taxon>Rubrobacterales</taxon>
        <taxon>Rubrobacteraceae</taxon>
        <taxon>Rubrobacter</taxon>
    </lineage>
</organism>
<feature type="domain" description="HTH cro/C1-type" evidence="2">
    <location>
        <begin position="13"/>
        <end position="66"/>
    </location>
</feature>
<proteinExistence type="predicted"/>
<accession>A0A4R1BI91</accession>
<dbReference type="SMART" id="SM00530">
    <property type="entry name" value="HTH_XRE"/>
    <property type="match status" value="1"/>
</dbReference>
<dbReference type="Proteomes" id="UP000295244">
    <property type="component" value="Unassembled WGS sequence"/>
</dbReference>
<dbReference type="GO" id="GO:0003677">
    <property type="term" value="F:DNA binding"/>
    <property type="evidence" value="ECO:0007669"/>
    <property type="project" value="UniProtKB-KW"/>
</dbReference>
<evidence type="ECO:0000313" key="4">
    <source>
        <dbReference type="Proteomes" id="UP000295244"/>
    </source>
</evidence>
<protein>
    <submittedName>
        <fullName evidence="3">XRE family transcriptional regulator</fullName>
    </submittedName>
</protein>
<dbReference type="EMBL" id="SKBU01000015">
    <property type="protein sequence ID" value="TCJ16917.1"/>
    <property type="molecule type" value="Genomic_DNA"/>
</dbReference>
<dbReference type="InterPro" id="IPR001387">
    <property type="entry name" value="Cro/C1-type_HTH"/>
</dbReference>
<dbReference type="OrthoDB" id="9805309at2"/>
<dbReference type="PANTHER" id="PTHR46797">
    <property type="entry name" value="HTH-TYPE TRANSCRIPTIONAL REGULATOR"/>
    <property type="match status" value="1"/>
</dbReference>
<dbReference type="CDD" id="cd00093">
    <property type="entry name" value="HTH_XRE"/>
    <property type="match status" value="1"/>
</dbReference>
<sequence length="71" mass="8361">MAWNMEVDAEKPKRLRQEKVLSQRELARLSGLTQATVWRLENGFHRVHPKTIRKLAKALEVEPLELVKKEE</sequence>
<evidence type="ECO:0000256" key="1">
    <source>
        <dbReference type="ARBA" id="ARBA00023125"/>
    </source>
</evidence>
<dbReference type="Pfam" id="PF01381">
    <property type="entry name" value="HTH_3"/>
    <property type="match status" value="1"/>
</dbReference>
<name>A0A4R1BI91_9ACTN</name>
<evidence type="ECO:0000313" key="3">
    <source>
        <dbReference type="EMBL" id="TCJ16917.1"/>
    </source>
</evidence>